<proteinExistence type="predicted"/>
<accession>M8BCK6</accession>
<dbReference type="Gene3D" id="3.80.10.10">
    <property type="entry name" value="Ribonuclease Inhibitor"/>
    <property type="match status" value="1"/>
</dbReference>
<sequence length="611" mass="67821">MASGVDRISALPEDVLHSVLRFLPAQEVLRTCVLARRWRAVWRSVPTLLFTGPEGWGSAERFAEFVDNLLHLRCGGDGGAGAPLDSCEFNFVDDDFMLSPANQRRATNWIWKAVHRVRVLRLHVVHEQEPSPLSDLHLVSQHLTKLHLDGVSVNDSILDFSGCPALVELTMEYCDVFVKHLLSPSLKRLRFASCDSSEYTRILISLPSLVSLELIEWQRGRAPLLGSLPWLARAVVELGDDAADRCSKGRFDDCGAYICHGCRYYYHHHHGDPEYGPGYDRNDSIFLKGLSEATDLELSAESDVHSPVLEKLTFQLSKAPPNVMKTEGIYKPLGQSVASNCLKLVEIRCAEIDSRVYKILKTLTTYGISLEKINITSRISRSGCFSFVCTSLKLEVIVGFSSTTNRYDIVLGPYEKRSTTLRGTAGLQLIIVPKPSSSPWLLVIVPKPYPTVVMYFRQDHCILILREGVVVVPGAKQSPPRQGGDADVPAPLAVWEPVTPDCREEGFVVLTPSAVREPVGPDRHAGVVALPAISKARSRVTYYLGGDGGGSSTLKMATLAPLEAERLERRTAQRRALFKRLDVAPSWILEERPLVEAWAIKRSRTTTETSM</sequence>
<reference evidence="1" key="1">
    <citation type="submission" date="2015-06" db="UniProtKB">
        <authorList>
            <consortium name="EnsemblPlants"/>
        </authorList>
    </citation>
    <scope>IDENTIFICATION</scope>
</reference>
<dbReference type="CDD" id="cd22160">
    <property type="entry name" value="F-box_AtFBL13-like"/>
    <property type="match status" value="1"/>
</dbReference>
<dbReference type="AlphaFoldDB" id="M8BCK6"/>
<evidence type="ECO:0000313" key="1">
    <source>
        <dbReference type="EnsemblPlants" id="EMT11400"/>
    </source>
</evidence>
<organism evidence="1">
    <name type="scientific">Aegilops tauschii</name>
    <name type="common">Tausch's goatgrass</name>
    <name type="synonym">Aegilops squarrosa</name>
    <dbReference type="NCBI Taxonomy" id="37682"/>
    <lineage>
        <taxon>Eukaryota</taxon>
        <taxon>Viridiplantae</taxon>
        <taxon>Streptophyta</taxon>
        <taxon>Embryophyta</taxon>
        <taxon>Tracheophyta</taxon>
        <taxon>Spermatophyta</taxon>
        <taxon>Magnoliopsida</taxon>
        <taxon>Liliopsida</taxon>
        <taxon>Poales</taxon>
        <taxon>Poaceae</taxon>
        <taxon>BOP clade</taxon>
        <taxon>Pooideae</taxon>
        <taxon>Triticodae</taxon>
        <taxon>Triticeae</taxon>
        <taxon>Triticinae</taxon>
        <taxon>Aegilops</taxon>
    </lineage>
</organism>
<dbReference type="Gene3D" id="1.20.1280.50">
    <property type="match status" value="1"/>
</dbReference>
<dbReference type="ExpressionAtlas" id="M8BCK6">
    <property type="expression patterns" value="baseline"/>
</dbReference>
<dbReference type="InterPro" id="IPR032675">
    <property type="entry name" value="LRR_dom_sf"/>
</dbReference>
<dbReference type="SUPFAM" id="SSF81383">
    <property type="entry name" value="F-box domain"/>
    <property type="match status" value="1"/>
</dbReference>
<dbReference type="PROSITE" id="PS50181">
    <property type="entry name" value="FBOX"/>
    <property type="match status" value="1"/>
</dbReference>
<dbReference type="Pfam" id="PF00646">
    <property type="entry name" value="F-box"/>
    <property type="match status" value="1"/>
</dbReference>
<dbReference type="EnsemblPlants" id="EMT11400">
    <property type="protein sequence ID" value="EMT11400"/>
    <property type="gene ID" value="F775_02232"/>
</dbReference>
<dbReference type="InterPro" id="IPR036047">
    <property type="entry name" value="F-box-like_dom_sf"/>
</dbReference>
<name>M8BCK6_AEGTA</name>
<dbReference type="SUPFAM" id="SSF52047">
    <property type="entry name" value="RNI-like"/>
    <property type="match status" value="1"/>
</dbReference>
<dbReference type="InterPro" id="IPR053197">
    <property type="entry name" value="F-box_SCFL_complex_component"/>
</dbReference>
<dbReference type="InterPro" id="IPR001810">
    <property type="entry name" value="F-box_dom"/>
</dbReference>
<protein>
    <submittedName>
        <fullName evidence="1">Uncharacterized protein</fullName>
    </submittedName>
</protein>
<dbReference type="PANTHER" id="PTHR34223:SF22">
    <property type="entry name" value="OS11G0208300 PROTEIN"/>
    <property type="match status" value="1"/>
</dbReference>
<dbReference type="InterPro" id="IPR053781">
    <property type="entry name" value="F-box_AtFBL13-like"/>
</dbReference>
<dbReference type="PANTHER" id="PTHR34223">
    <property type="entry name" value="OS11G0201299 PROTEIN"/>
    <property type="match status" value="1"/>
</dbReference>